<comment type="function">
    <text evidence="5">An accessory protein needed during the final step in the assembly of 30S ribosomal subunit, possibly for assembly of the head region. Essential for efficient processing of 16S rRNA. May be needed both before and after RbfA during the maturation of 16S rRNA. It has affinity for free ribosomal 30S subunits but not for 70S ribosomes.</text>
</comment>
<dbReference type="NCBIfam" id="TIGR02273">
    <property type="entry name" value="16S_RimM"/>
    <property type="match status" value="1"/>
</dbReference>
<dbReference type="InterPro" id="IPR011033">
    <property type="entry name" value="PRC_barrel-like_sf"/>
</dbReference>
<evidence type="ECO:0000259" key="6">
    <source>
        <dbReference type="Pfam" id="PF01782"/>
    </source>
</evidence>
<dbReference type="PANTHER" id="PTHR33692">
    <property type="entry name" value="RIBOSOME MATURATION FACTOR RIMM"/>
    <property type="match status" value="1"/>
</dbReference>
<name>A0A7X3C0W5_9LACO</name>
<feature type="domain" description="PRC-barrel" evidence="7">
    <location>
        <begin position="100"/>
        <end position="172"/>
    </location>
</feature>
<dbReference type="GO" id="GO:0042274">
    <property type="term" value="P:ribosomal small subunit biogenesis"/>
    <property type="evidence" value="ECO:0007669"/>
    <property type="project" value="UniProtKB-UniRule"/>
</dbReference>
<evidence type="ECO:0000256" key="4">
    <source>
        <dbReference type="ARBA" id="ARBA00023186"/>
    </source>
</evidence>
<dbReference type="SUPFAM" id="SSF50346">
    <property type="entry name" value="PRC-barrel domain"/>
    <property type="match status" value="1"/>
</dbReference>
<comment type="domain">
    <text evidence="5">The PRC barrel domain binds ribosomal protein uS19.</text>
</comment>
<dbReference type="Proteomes" id="UP000466388">
    <property type="component" value="Unassembled WGS sequence"/>
</dbReference>
<dbReference type="InterPro" id="IPR027275">
    <property type="entry name" value="PRC-brl_dom"/>
</dbReference>
<comment type="caution">
    <text evidence="8">The sequence shown here is derived from an EMBL/GenBank/DDBJ whole genome shotgun (WGS) entry which is preliminary data.</text>
</comment>
<evidence type="ECO:0000256" key="2">
    <source>
        <dbReference type="ARBA" id="ARBA00022517"/>
    </source>
</evidence>
<accession>A0A7X3C0W5</accession>
<dbReference type="GO" id="GO:0043022">
    <property type="term" value="F:ribosome binding"/>
    <property type="evidence" value="ECO:0007669"/>
    <property type="project" value="InterPro"/>
</dbReference>
<dbReference type="InterPro" id="IPR036976">
    <property type="entry name" value="RimM_N_sf"/>
</dbReference>
<keyword evidence="9" id="KW-1185">Reference proteome</keyword>
<dbReference type="HAMAP" id="MF_00014">
    <property type="entry name" value="Ribosome_mat_RimM"/>
    <property type="match status" value="1"/>
</dbReference>
<dbReference type="Gene3D" id="2.30.30.240">
    <property type="entry name" value="PRC-barrel domain"/>
    <property type="match status" value="1"/>
</dbReference>
<organism evidence="8 9">
    <name type="scientific">Secundilactobacillus folii</name>
    <dbReference type="NCBI Taxonomy" id="2678357"/>
    <lineage>
        <taxon>Bacteria</taxon>
        <taxon>Bacillati</taxon>
        <taxon>Bacillota</taxon>
        <taxon>Bacilli</taxon>
        <taxon>Lactobacillales</taxon>
        <taxon>Lactobacillaceae</taxon>
        <taxon>Secundilactobacillus</taxon>
    </lineage>
</organism>
<dbReference type="InterPro" id="IPR002676">
    <property type="entry name" value="RimM_N"/>
</dbReference>
<dbReference type="GO" id="GO:0006364">
    <property type="term" value="P:rRNA processing"/>
    <property type="evidence" value="ECO:0007669"/>
    <property type="project" value="UniProtKB-UniRule"/>
</dbReference>
<comment type="similarity">
    <text evidence="5">Belongs to the RimM family.</text>
</comment>
<comment type="subunit">
    <text evidence="5">Binds ribosomal protein uS19.</text>
</comment>
<evidence type="ECO:0000256" key="3">
    <source>
        <dbReference type="ARBA" id="ARBA00022552"/>
    </source>
</evidence>
<comment type="subcellular location">
    <subcellularLocation>
        <location evidence="5">Cytoplasm</location>
    </subcellularLocation>
</comment>
<dbReference type="Gene3D" id="2.40.30.60">
    <property type="entry name" value="RimM"/>
    <property type="match status" value="1"/>
</dbReference>
<dbReference type="AlphaFoldDB" id="A0A7X3C0W5"/>
<dbReference type="GO" id="GO:0005737">
    <property type="term" value="C:cytoplasm"/>
    <property type="evidence" value="ECO:0007669"/>
    <property type="project" value="UniProtKB-SubCell"/>
</dbReference>
<dbReference type="Pfam" id="PF05239">
    <property type="entry name" value="PRC"/>
    <property type="match status" value="1"/>
</dbReference>
<keyword evidence="4 5" id="KW-0143">Chaperone</keyword>
<feature type="domain" description="RimM N-terminal" evidence="6">
    <location>
        <begin position="5"/>
        <end position="90"/>
    </location>
</feature>
<protein>
    <recommendedName>
        <fullName evidence="5">Ribosome maturation factor RimM</fullName>
    </recommendedName>
</protein>
<proteinExistence type="inferred from homology"/>
<evidence type="ECO:0000313" key="9">
    <source>
        <dbReference type="Proteomes" id="UP000466388"/>
    </source>
</evidence>
<reference evidence="8 9" key="1">
    <citation type="submission" date="2019-11" db="EMBL/GenBank/DDBJ databases">
        <title>Lactobacillus sp. nov. CRM56-3, isolated from fermented tea leaves.</title>
        <authorList>
            <person name="Phuengjayaem S."/>
            <person name="Tanasupawat S."/>
        </authorList>
    </citation>
    <scope>NUCLEOTIDE SEQUENCE [LARGE SCALE GENOMIC DNA]</scope>
    <source>
        <strain evidence="8 9">CRM56-3</strain>
    </source>
</reference>
<dbReference type="RefSeq" id="WP_155430415.1">
    <property type="nucleotide sequence ID" value="NZ_WNJO01000001.1"/>
</dbReference>
<dbReference type="GO" id="GO:0005840">
    <property type="term" value="C:ribosome"/>
    <property type="evidence" value="ECO:0007669"/>
    <property type="project" value="InterPro"/>
</dbReference>
<sequence length="173" mass="19385">MYYKVGTIVNTHGIAGELRVVTITDFPEQRFKKGSQLAVFKDDKAPTPFDTITINSARQHKGFMLITLRGYDNINDVLKYKGTVLKVAEENLSDDDLEDGQYYYHQIIGLDVITEDGRKLGTIKEIMAPGANDVWVVARPDKEDLLLPVIDQVVKKVDLDAGQVTVELMEGLE</sequence>
<evidence type="ECO:0000256" key="1">
    <source>
        <dbReference type="ARBA" id="ARBA00022490"/>
    </source>
</evidence>
<dbReference type="EMBL" id="WNJO01000001">
    <property type="protein sequence ID" value="MTV81120.1"/>
    <property type="molecule type" value="Genomic_DNA"/>
</dbReference>
<dbReference type="InterPro" id="IPR009000">
    <property type="entry name" value="Transl_B-barrel_sf"/>
</dbReference>
<keyword evidence="2 5" id="KW-0690">Ribosome biogenesis</keyword>
<evidence type="ECO:0000256" key="5">
    <source>
        <dbReference type="HAMAP-Rule" id="MF_00014"/>
    </source>
</evidence>
<keyword evidence="1 5" id="KW-0963">Cytoplasm</keyword>
<dbReference type="Pfam" id="PF01782">
    <property type="entry name" value="RimM"/>
    <property type="match status" value="1"/>
</dbReference>
<dbReference type="PANTHER" id="PTHR33692:SF1">
    <property type="entry name" value="RIBOSOME MATURATION FACTOR RIMM"/>
    <property type="match status" value="1"/>
</dbReference>
<evidence type="ECO:0000313" key="8">
    <source>
        <dbReference type="EMBL" id="MTV81120.1"/>
    </source>
</evidence>
<gene>
    <name evidence="5 8" type="primary">rimM</name>
    <name evidence="8" type="ORF">GM612_00440</name>
</gene>
<keyword evidence="3 5" id="KW-0698">rRNA processing</keyword>
<dbReference type="SUPFAM" id="SSF50447">
    <property type="entry name" value="Translation proteins"/>
    <property type="match status" value="1"/>
</dbReference>
<dbReference type="InterPro" id="IPR011961">
    <property type="entry name" value="RimM"/>
</dbReference>
<evidence type="ECO:0000259" key="7">
    <source>
        <dbReference type="Pfam" id="PF05239"/>
    </source>
</evidence>